<sequence length="219" mass="26332">MYYIINPLIEFIAAVIAVFFLSNKRVGWFAIFPVFLMLVVFFEIMGNVIFFYWHQTNNYWWYNAYLPIQFSFISWVIYKICKPYFNSKPFVLLGLATFISFYLFESIQSHFVGYSNTTKTIFSIWVILMCFIFYYKFLQKEENLSLSSHPEFWIMTGIFFFYFVSTAANLFFEYLASYNKNQIRPVRYTIFLILNIILYGSFSYAFICKHKQTILQPTS</sequence>
<feature type="transmembrane region" description="Helical" evidence="1">
    <location>
        <begin position="188"/>
        <end position="207"/>
    </location>
</feature>
<comment type="caution">
    <text evidence="2">The sequence shown here is derived from an EMBL/GenBank/DDBJ whole genome shotgun (WGS) entry which is preliminary data.</text>
</comment>
<protein>
    <recommendedName>
        <fullName evidence="4">Histidine kinase N-terminal 7TM region domain-containing protein</fullName>
    </recommendedName>
</protein>
<proteinExistence type="predicted"/>
<keyword evidence="1" id="KW-0812">Transmembrane</keyword>
<feature type="transmembrane region" description="Helical" evidence="1">
    <location>
        <begin position="90"/>
        <end position="108"/>
    </location>
</feature>
<name>A0ABV8QNQ1_9BACT</name>
<keyword evidence="3" id="KW-1185">Reference proteome</keyword>
<evidence type="ECO:0000313" key="2">
    <source>
        <dbReference type="EMBL" id="MFC4261371.1"/>
    </source>
</evidence>
<evidence type="ECO:0000313" key="3">
    <source>
        <dbReference type="Proteomes" id="UP001595907"/>
    </source>
</evidence>
<dbReference type="RefSeq" id="WP_379705592.1">
    <property type="nucleotide sequence ID" value="NZ_JBHSCZ010000001.1"/>
</dbReference>
<feature type="transmembrane region" description="Helical" evidence="1">
    <location>
        <begin position="150"/>
        <end position="176"/>
    </location>
</feature>
<evidence type="ECO:0000256" key="1">
    <source>
        <dbReference type="SAM" id="Phobius"/>
    </source>
</evidence>
<dbReference type="Proteomes" id="UP001595907">
    <property type="component" value="Unassembled WGS sequence"/>
</dbReference>
<keyword evidence="1" id="KW-1133">Transmembrane helix</keyword>
<feature type="transmembrane region" description="Helical" evidence="1">
    <location>
        <begin position="6"/>
        <end position="22"/>
    </location>
</feature>
<accession>A0ABV8QNQ1</accession>
<reference evidence="3" key="1">
    <citation type="journal article" date="2019" name="Int. J. Syst. Evol. Microbiol.">
        <title>The Global Catalogue of Microorganisms (GCM) 10K type strain sequencing project: providing services to taxonomists for standard genome sequencing and annotation.</title>
        <authorList>
            <consortium name="The Broad Institute Genomics Platform"/>
            <consortium name="The Broad Institute Genome Sequencing Center for Infectious Disease"/>
            <person name="Wu L."/>
            <person name="Ma J."/>
        </authorList>
    </citation>
    <scope>NUCLEOTIDE SEQUENCE [LARGE SCALE GENOMIC DNA]</scope>
    <source>
        <strain evidence="3">CECT 8289</strain>
    </source>
</reference>
<evidence type="ECO:0008006" key="4">
    <source>
        <dbReference type="Google" id="ProtNLM"/>
    </source>
</evidence>
<feature type="transmembrane region" description="Helical" evidence="1">
    <location>
        <begin position="59"/>
        <end position="78"/>
    </location>
</feature>
<gene>
    <name evidence="2" type="ORF">ACFOWM_00650</name>
</gene>
<organism evidence="2 3">
    <name type="scientific">Ferruginibacter yonginensis</name>
    <dbReference type="NCBI Taxonomy" id="1310416"/>
    <lineage>
        <taxon>Bacteria</taxon>
        <taxon>Pseudomonadati</taxon>
        <taxon>Bacteroidota</taxon>
        <taxon>Chitinophagia</taxon>
        <taxon>Chitinophagales</taxon>
        <taxon>Chitinophagaceae</taxon>
        <taxon>Ferruginibacter</taxon>
    </lineage>
</organism>
<feature type="transmembrane region" description="Helical" evidence="1">
    <location>
        <begin position="120"/>
        <end position="138"/>
    </location>
</feature>
<dbReference type="EMBL" id="JBHSCZ010000001">
    <property type="protein sequence ID" value="MFC4261371.1"/>
    <property type="molecule type" value="Genomic_DNA"/>
</dbReference>
<keyword evidence="1" id="KW-0472">Membrane</keyword>
<feature type="transmembrane region" description="Helical" evidence="1">
    <location>
        <begin position="29"/>
        <end position="53"/>
    </location>
</feature>